<evidence type="ECO:0000259" key="2">
    <source>
        <dbReference type="Pfam" id="PF00144"/>
    </source>
</evidence>
<dbReference type="SUPFAM" id="SSF56601">
    <property type="entry name" value="beta-lactamase/transpeptidase-like"/>
    <property type="match status" value="1"/>
</dbReference>
<feature type="signal peptide" evidence="1">
    <location>
        <begin position="1"/>
        <end position="22"/>
    </location>
</feature>
<accession>A0A4R0YXW5</accession>
<proteinExistence type="predicted"/>
<dbReference type="Proteomes" id="UP000291822">
    <property type="component" value="Unassembled WGS sequence"/>
</dbReference>
<reference evidence="3 4" key="1">
    <citation type="submission" date="2019-02" db="EMBL/GenBank/DDBJ databases">
        <title>Dyella amyloliquefaciens sp. nov., isolated from forest soil.</title>
        <authorList>
            <person name="Gao Z.-H."/>
            <person name="Qiu L.-H."/>
        </authorList>
    </citation>
    <scope>NUCLEOTIDE SEQUENCE [LARGE SCALE GENOMIC DNA]</scope>
    <source>
        <strain evidence="3 4">KACC 12747</strain>
    </source>
</reference>
<dbReference type="AlphaFoldDB" id="A0A4R0YXW5"/>
<dbReference type="InterPro" id="IPR001466">
    <property type="entry name" value="Beta-lactam-related"/>
</dbReference>
<evidence type="ECO:0000313" key="3">
    <source>
        <dbReference type="EMBL" id="TCI11838.1"/>
    </source>
</evidence>
<sequence>MTRLAALLLFLPVFALSQAVHAAPSSQQGVHEKRLDDFLNDVEANDGGVGSVSIFKGGREVYARSFGQKNLPDVAHDEYSKYQIASVTKMVTAILTFKLVEAGRLSLDDKLSDFFPDMPSAQKITIRHLLEHTSGLKNFAIKDGSVWVVDEVSQGDILDEIKSQGVAFEPGERVAYSNSAYFLLRMILEKKYGREYHQIVAQEIAEPLGLQNFASTKSHPSNTFKSYTFAGHWVEIKDINYSNVIGVGDIASTTRDLNTLIVSLFQHKILNKATLEQMKPIPGHDGWGRGLAEFPYGENRFLGHGGDVLGSHSRVIYNPKDGVAIAYSTNGERIPTNAFLETVVGIVYGGDFTLPQIK</sequence>
<dbReference type="PANTHER" id="PTHR46825">
    <property type="entry name" value="D-ALANYL-D-ALANINE-CARBOXYPEPTIDASE/ENDOPEPTIDASE AMPH"/>
    <property type="match status" value="1"/>
</dbReference>
<keyword evidence="1" id="KW-0732">Signal</keyword>
<feature type="chain" id="PRO_5020214225" evidence="1">
    <location>
        <begin position="23"/>
        <end position="358"/>
    </location>
</feature>
<name>A0A4R0YXW5_9GAMM</name>
<protein>
    <submittedName>
        <fullName evidence="3">Class A beta-lactamase-related serine hydrolase</fullName>
    </submittedName>
</protein>
<dbReference type="InterPro" id="IPR050491">
    <property type="entry name" value="AmpC-like"/>
</dbReference>
<keyword evidence="4" id="KW-1185">Reference proteome</keyword>
<feature type="domain" description="Beta-lactamase-related" evidence="2">
    <location>
        <begin position="51"/>
        <end position="333"/>
    </location>
</feature>
<evidence type="ECO:0000313" key="4">
    <source>
        <dbReference type="Proteomes" id="UP000291822"/>
    </source>
</evidence>
<evidence type="ECO:0000256" key="1">
    <source>
        <dbReference type="SAM" id="SignalP"/>
    </source>
</evidence>
<keyword evidence="3" id="KW-0378">Hydrolase</keyword>
<dbReference type="PANTHER" id="PTHR46825:SF9">
    <property type="entry name" value="BETA-LACTAMASE-RELATED DOMAIN-CONTAINING PROTEIN"/>
    <property type="match status" value="1"/>
</dbReference>
<gene>
    <name evidence="3" type="ORF">EZM97_00245</name>
</gene>
<organism evidence="3 4">
    <name type="scientific">Dyella soli</name>
    <dbReference type="NCBI Taxonomy" id="522319"/>
    <lineage>
        <taxon>Bacteria</taxon>
        <taxon>Pseudomonadati</taxon>
        <taxon>Pseudomonadota</taxon>
        <taxon>Gammaproteobacteria</taxon>
        <taxon>Lysobacterales</taxon>
        <taxon>Rhodanobacteraceae</taxon>
        <taxon>Dyella</taxon>
    </lineage>
</organism>
<dbReference type="Gene3D" id="3.40.710.10">
    <property type="entry name" value="DD-peptidase/beta-lactamase superfamily"/>
    <property type="match status" value="1"/>
</dbReference>
<dbReference type="Pfam" id="PF00144">
    <property type="entry name" value="Beta-lactamase"/>
    <property type="match status" value="1"/>
</dbReference>
<comment type="caution">
    <text evidence="3">The sequence shown here is derived from an EMBL/GenBank/DDBJ whole genome shotgun (WGS) entry which is preliminary data.</text>
</comment>
<dbReference type="EMBL" id="SJTG01000001">
    <property type="protein sequence ID" value="TCI11838.1"/>
    <property type="molecule type" value="Genomic_DNA"/>
</dbReference>
<dbReference type="InterPro" id="IPR012338">
    <property type="entry name" value="Beta-lactam/transpept-like"/>
</dbReference>
<dbReference type="GO" id="GO:0016787">
    <property type="term" value="F:hydrolase activity"/>
    <property type="evidence" value="ECO:0007669"/>
    <property type="project" value="UniProtKB-KW"/>
</dbReference>